<evidence type="ECO:0000313" key="2">
    <source>
        <dbReference type="Proteomes" id="UP000214646"/>
    </source>
</evidence>
<name>A0A225DUR6_9BACT</name>
<dbReference type="Proteomes" id="UP000214646">
    <property type="component" value="Unassembled WGS sequence"/>
</dbReference>
<gene>
    <name evidence="1" type="ORF">FRUB_02993</name>
</gene>
<organism evidence="1 2">
    <name type="scientific">Fimbriiglobus ruber</name>
    <dbReference type="NCBI Taxonomy" id="1908690"/>
    <lineage>
        <taxon>Bacteria</taxon>
        <taxon>Pseudomonadati</taxon>
        <taxon>Planctomycetota</taxon>
        <taxon>Planctomycetia</taxon>
        <taxon>Gemmatales</taxon>
        <taxon>Gemmataceae</taxon>
        <taxon>Fimbriiglobus</taxon>
    </lineage>
</organism>
<dbReference type="EMBL" id="NIDE01000004">
    <property type="protein sequence ID" value="OWK43394.1"/>
    <property type="molecule type" value="Genomic_DNA"/>
</dbReference>
<evidence type="ECO:0000313" key="1">
    <source>
        <dbReference type="EMBL" id="OWK43394.1"/>
    </source>
</evidence>
<keyword evidence="2" id="KW-1185">Reference proteome</keyword>
<reference evidence="2" key="1">
    <citation type="submission" date="2017-06" db="EMBL/GenBank/DDBJ databases">
        <title>Genome analysis of Fimbriiglobus ruber SP5, the first member of the order Planctomycetales with confirmed chitinolytic capability.</title>
        <authorList>
            <person name="Ravin N.V."/>
            <person name="Rakitin A.L."/>
            <person name="Ivanova A.A."/>
            <person name="Beletsky A.V."/>
            <person name="Kulichevskaya I.S."/>
            <person name="Mardanov A.V."/>
            <person name="Dedysh S.N."/>
        </authorList>
    </citation>
    <scope>NUCLEOTIDE SEQUENCE [LARGE SCALE GENOMIC DNA]</scope>
    <source>
        <strain evidence="2">SP5</strain>
    </source>
</reference>
<protein>
    <submittedName>
        <fullName evidence="1">Uncharacterized protein</fullName>
    </submittedName>
</protein>
<proteinExistence type="predicted"/>
<sequence length="58" mass="5959">MRTAGDFAALVHARFVVVTGAGSGPPYGFLEPRMSPHAILGVPARSVVACARLAVRPG</sequence>
<comment type="caution">
    <text evidence="1">The sequence shown here is derived from an EMBL/GenBank/DDBJ whole genome shotgun (WGS) entry which is preliminary data.</text>
</comment>
<dbReference type="AlphaFoldDB" id="A0A225DUR6"/>
<accession>A0A225DUR6</accession>